<dbReference type="Gene3D" id="3.30.450.90">
    <property type="match status" value="1"/>
</dbReference>
<dbReference type="PANTHER" id="PTHR30258:SF2">
    <property type="entry name" value="COMG OPERON PROTEIN 1"/>
    <property type="match status" value="1"/>
</dbReference>
<dbReference type="InterPro" id="IPR003593">
    <property type="entry name" value="AAA+_ATPase"/>
</dbReference>
<evidence type="ECO:0000313" key="6">
    <source>
        <dbReference type="Proteomes" id="UP001596483"/>
    </source>
</evidence>
<dbReference type="RefSeq" id="WP_232524122.1">
    <property type="nucleotide sequence ID" value="NZ_JBHTCT010000012.1"/>
</dbReference>
<evidence type="ECO:0000256" key="2">
    <source>
        <dbReference type="ARBA" id="ARBA00022741"/>
    </source>
</evidence>
<gene>
    <name evidence="5" type="primary">comGA</name>
    <name evidence="5" type="ORF">ACFQQH_06825</name>
</gene>
<keyword evidence="3" id="KW-0067">ATP-binding</keyword>
<evidence type="ECO:0000313" key="5">
    <source>
        <dbReference type="EMBL" id="MFC7364845.1"/>
    </source>
</evidence>
<accession>A0ABW2NGI9</accession>
<dbReference type="EMBL" id="JBHTCT010000012">
    <property type="protein sequence ID" value="MFC7364845.1"/>
    <property type="molecule type" value="Genomic_DNA"/>
</dbReference>
<dbReference type="SUPFAM" id="SSF52540">
    <property type="entry name" value="P-loop containing nucleoside triphosphate hydrolases"/>
    <property type="match status" value="1"/>
</dbReference>
<comment type="caution">
    <text evidence="5">The sequence shown here is derived from an EMBL/GenBank/DDBJ whole genome shotgun (WGS) entry which is preliminary data.</text>
</comment>
<dbReference type="Proteomes" id="UP001596483">
    <property type="component" value="Unassembled WGS sequence"/>
</dbReference>
<dbReference type="Gene3D" id="3.40.50.300">
    <property type="entry name" value="P-loop containing nucleotide triphosphate hydrolases"/>
    <property type="match status" value="1"/>
</dbReference>
<dbReference type="SMART" id="SM00382">
    <property type="entry name" value="AAA"/>
    <property type="match status" value="1"/>
</dbReference>
<name>A0ABW2NGI9_9BACL</name>
<evidence type="ECO:0000256" key="1">
    <source>
        <dbReference type="ARBA" id="ARBA00006611"/>
    </source>
</evidence>
<keyword evidence="2" id="KW-0547">Nucleotide-binding</keyword>
<proteinExistence type="inferred from homology"/>
<dbReference type="InterPro" id="IPR027417">
    <property type="entry name" value="P-loop_NTPase"/>
</dbReference>
<evidence type="ECO:0000259" key="4">
    <source>
        <dbReference type="PROSITE" id="PS00662"/>
    </source>
</evidence>
<keyword evidence="6" id="KW-1185">Reference proteome</keyword>
<dbReference type="InterPro" id="IPR047667">
    <property type="entry name" value="ATPase_ComGA"/>
</dbReference>
<protein>
    <submittedName>
        <fullName evidence="5">Competence type IV pilus ATPase ComGA</fullName>
    </submittedName>
</protein>
<organism evidence="5 6">
    <name type="scientific">Bhargavaea changchunensis</name>
    <dbReference type="NCBI Taxonomy" id="2134037"/>
    <lineage>
        <taxon>Bacteria</taxon>
        <taxon>Bacillati</taxon>
        <taxon>Bacillota</taxon>
        <taxon>Bacilli</taxon>
        <taxon>Bacillales</taxon>
        <taxon>Caryophanaceae</taxon>
        <taxon>Bhargavaea</taxon>
    </lineage>
</organism>
<dbReference type="InterPro" id="IPR001482">
    <property type="entry name" value="T2SS/T4SS_dom"/>
</dbReference>
<sequence length="362" mass="39983">MSIYLAGRRRTIENFIEQKAVELLGRALGEGATDLHLNPSGRTYEIQHRKGRGIITAAEIPVDLGERIISFYKYLSSLDIGERRKPQSGAFSLNFGKARYSFRISTLPSVNLRESAAIRFQPHEEALPVGKLTDDREAASLLLEAAGMRQGMIFFTGPTGSGKTTTMYSVTRHCAEELGRHVISLEDPVERSQPHLLQIQVNERAGITYSAGLKAILRHSPDVIMIGEIRDSDTAKVAVQAALTGHLVVATVHSRDTSGSLFRMTEFGIQLEELRQTVAMICAQRLWEGDGHRKAHFEILHGELLAEAFRAIREGEPFVMPENLTLERKEEMRLGAAFYTAASQAQAPSAGTIPFAGRRTDG</sequence>
<dbReference type="NCBIfam" id="NF041000">
    <property type="entry name" value="ATPase_ComGA"/>
    <property type="match status" value="1"/>
</dbReference>
<feature type="domain" description="Bacterial type II secretion system protein E" evidence="4">
    <location>
        <begin position="217"/>
        <end position="231"/>
    </location>
</feature>
<comment type="similarity">
    <text evidence="1">Belongs to the GSP E family.</text>
</comment>
<dbReference type="Pfam" id="PF00437">
    <property type="entry name" value="T2SSE"/>
    <property type="match status" value="1"/>
</dbReference>
<dbReference type="CDD" id="cd01129">
    <property type="entry name" value="PulE-GspE-like"/>
    <property type="match status" value="1"/>
</dbReference>
<reference evidence="6" key="1">
    <citation type="journal article" date="2019" name="Int. J. Syst. Evol. Microbiol.">
        <title>The Global Catalogue of Microorganisms (GCM) 10K type strain sequencing project: providing services to taxonomists for standard genome sequencing and annotation.</title>
        <authorList>
            <consortium name="The Broad Institute Genomics Platform"/>
            <consortium name="The Broad Institute Genome Sequencing Center for Infectious Disease"/>
            <person name="Wu L."/>
            <person name="Ma J."/>
        </authorList>
    </citation>
    <scope>NUCLEOTIDE SEQUENCE [LARGE SCALE GENOMIC DNA]</scope>
    <source>
        <strain evidence="6">JCM 4738</strain>
    </source>
</reference>
<evidence type="ECO:0000256" key="3">
    <source>
        <dbReference type="ARBA" id="ARBA00022840"/>
    </source>
</evidence>
<dbReference type="PROSITE" id="PS00662">
    <property type="entry name" value="T2SP_E"/>
    <property type="match status" value="1"/>
</dbReference>
<dbReference type="PANTHER" id="PTHR30258">
    <property type="entry name" value="TYPE II SECRETION SYSTEM PROTEIN GSPE-RELATED"/>
    <property type="match status" value="1"/>
</dbReference>